<dbReference type="OrthoDB" id="4225819at2759"/>
<dbReference type="InterPro" id="IPR011990">
    <property type="entry name" value="TPR-like_helical_dom_sf"/>
</dbReference>
<dbReference type="SMART" id="SM00028">
    <property type="entry name" value="TPR"/>
    <property type="match status" value="10"/>
</dbReference>
<dbReference type="PROSITE" id="PS50005">
    <property type="entry name" value="TPR"/>
    <property type="match status" value="1"/>
</dbReference>
<dbReference type="PhylomeDB" id="B6QMV9"/>
<dbReference type="Pfam" id="PF13424">
    <property type="entry name" value="TPR_12"/>
    <property type="match status" value="4"/>
</dbReference>
<dbReference type="PANTHER" id="PTHR46082">
    <property type="entry name" value="ATP/GTP-BINDING PROTEIN-RELATED"/>
    <property type="match status" value="1"/>
</dbReference>
<dbReference type="GO" id="GO:0043531">
    <property type="term" value="F:ADP binding"/>
    <property type="evidence" value="ECO:0007669"/>
    <property type="project" value="InterPro"/>
</dbReference>
<dbReference type="PANTHER" id="PTHR46082:SF6">
    <property type="entry name" value="AAA+ ATPASE DOMAIN-CONTAINING PROTEIN-RELATED"/>
    <property type="match status" value="1"/>
</dbReference>
<dbReference type="InterPro" id="IPR056681">
    <property type="entry name" value="DUF7779"/>
</dbReference>
<accession>B6QMV9</accession>
<dbReference type="HOGENOM" id="CLU_000288_125_14_1"/>
<dbReference type="VEuPathDB" id="FungiDB:PMAA_061070"/>
<dbReference type="Pfam" id="PF13374">
    <property type="entry name" value="TPR_10"/>
    <property type="match status" value="3"/>
</dbReference>
<evidence type="ECO:0000313" key="3">
    <source>
        <dbReference type="EMBL" id="EEA22328.1"/>
    </source>
</evidence>
<sequence>MASTASFYGTNHGFQLGYNSGTIGPITIENHLPPGKFSEMCYELFADSRSWKERPETPPPPSSTVPFRRDPDFVDRGTLLDRILEKGSASPSRIALVGLGGVGKSQLVIEYSYQVRDRSPDTWVFWVHTSNAARFEQSYREIADRVKIPGRKDPKTNIFNLVSEWLHNEGKGKWMLILDSIDDDRFLHEIPLSSRDESDSRIPAQPLFNYLPLNAHGSIIITTRSRGVAAKMVEDGDIIAVESMDQIHAQTLFEKKLGKQENQEDIIELIAALEFMPLAIVQAAAYIKQRAPRSSVKQYLTEFQKNDYRKMSLLDYKGGQLRRDQEAKNSIILTWQISFNHLRQERPTAADLLSLMSFFDGHGIAEFLLYDRNQKGTNHDSMENETSDKDEISAVDSDVNDQFEEDIVTLRNFSFISVNMDGASFGMHGLVQLAMQKWLETNGQHEQWKQQFIQNLSKEFPKPEYRNWEKCELIFPHAQSAVAQLPHTDNLLEEWALLLNNAALFALSKGNIIEAEKMAVNVMKATKEKLGSEHESTLSSTNMVGLVLDRQGKYKEAEAMHRQALATREKVLGVDHLDTLISMSNLSLVLNKQGKYEEAEAIHRQTLAARERILGVDHPNTLTSIGNLGLILNRQKKYKEAEAMNRQALAGFEKVLGVDHPDTLTSRSILGFGLYMQEKYEEAEAMHRQALAGYNKVLGVDHPNTQTSIGNLGLVLDRQGKYEEAEVMHRQALAGFEKVLGVDHPNTLTSMDNLSLVLERQGKYKEAEAMHRQALAGYNKVLGADHPDTLASLSSLGTVLERQGKYEEAEEMNQQALATREKVLGVDHPNTLASMDNLSLVLERQGKYEEAEVMYQRVLAGYKKVLGADHPNTLASLSNLGMVLYRQGKYKEAEAMHRQALEVREKVLGVDHPNTLTSMSNLSLVLDGQGKYEEAEPMHRQALAGYEKVLGVDHAMTLMSMRYLSVVLKKQGRRDEALEVLHTYIQLQQLKLGPDHPDTISATADFNDWQPKHRKRDMVTRFFRKQ</sequence>
<dbReference type="EMBL" id="DS995903">
    <property type="protein sequence ID" value="EEA22328.1"/>
    <property type="molecule type" value="Genomic_DNA"/>
</dbReference>
<dbReference type="SUPFAM" id="SSF52540">
    <property type="entry name" value="P-loop containing nucleoside triphosphate hydrolases"/>
    <property type="match status" value="1"/>
</dbReference>
<dbReference type="InterPro" id="IPR053137">
    <property type="entry name" value="NLR-like"/>
</dbReference>
<dbReference type="Gene3D" id="3.40.50.300">
    <property type="entry name" value="P-loop containing nucleotide triphosphate hydrolases"/>
    <property type="match status" value="1"/>
</dbReference>
<evidence type="ECO:0000313" key="4">
    <source>
        <dbReference type="Proteomes" id="UP000001294"/>
    </source>
</evidence>
<gene>
    <name evidence="3" type="ORF">PMAA_061070</name>
</gene>
<dbReference type="Pfam" id="PF25000">
    <property type="entry name" value="DUF7779"/>
    <property type="match status" value="1"/>
</dbReference>
<dbReference type="Proteomes" id="UP000001294">
    <property type="component" value="Unassembled WGS sequence"/>
</dbReference>
<keyword evidence="4" id="KW-1185">Reference proteome</keyword>
<dbReference type="PRINTS" id="PR00381">
    <property type="entry name" value="KINESINLIGHT"/>
</dbReference>
<protein>
    <submittedName>
        <fullName evidence="3">TPR domain protein</fullName>
    </submittedName>
</protein>
<keyword evidence="1" id="KW-0802">TPR repeat</keyword>
<dbReference type="STRING" id="441960.B6QMV9"/>
<dbReference type="SUPFAM" id="SSF48452">
    <property type="entry name" value="TPR-like"/>
    <property type="match status" value="4"/>
</dbReference>
<evidence type="ECO:0000259" key="2">
    <source>
        <dbReference type="Pfam" id="PF25000"/>
    </source>
</evidence>
<proteinExistence type="predicted"/>
<evidence type="ECO:0000256" key="1">
    <source>
        <dbReference type="PROSITE-ProRule" id="PRU00339"/>
    </source>
</evidence>
<organism evidence="3 4">
    <name type="scientific">Talaromyces marneffei (strain ATCC 18224 / CBS 334.59 / QM 7333)</name>
    <name type="common">Penicillium marneffei</name>
    <dbReference type="NCBI Taxonomy" id="441960"/>
    <lineage>
        <taxon>Eukaryota</taxon>
        <taxon>Fungi</taxon>
        <taxon>Dikarya</taxon>
        <taxon>Ascomycota</taxon>
        <taxon>Pezizomycotina</taxon>
        <taxon>Eurotiomycetes</taxon>
        <taxon>Eurotiomycetidae</taxon>
        <taxon>Eurotiales</taxon>
        <taxon>Trichocomaceae</taxon>
        <taxon>Talaromyces</taxon>
        <taxon>Talaromyces sect. Talaromyces</taxon>
    </lineage>
</organism>
<reference evidence="4" key="1">
    <citation type="journal article" date="2015" name="Genome Announc.">
        <title>Genome sequence of the AIDS-associated pathogen Penicillium marneffei (ATCC18224) and its near taxonomic relative Talaromyces stipitatus (ATCC10500).</title>
        <authorList>
            <person name="Nierman W.C."/>
            <person name="Fedorova-Abrams N.D."/>
            <person name="Andrianopoulos A."/>
        </authorList>
    </citation>
    <scope>NUCLEOTIDE SEQUENCE [LARGE SCALE GENOMIC DNA]</scope>
    <source>
        <strain evidence="4">ATCC 18224 / CBS 334.59 / QM 7333</strain>
    </source>
</reference>
<dbReference type="AlphaFoldDB" id="B6QMV9"/>
<feature type="repeat" description="TPR" evidence="1">
    <location>
        <begin position="874"/>
        <end position="907"/>
    </location>
</feature>
<feature type="domain" description="DUF7779" evidence="2">
    <location>
        <begin position="343"/>
        <end position="440"/>
    </location>
</feature>
<dbReference type="Gene3D" id="1.25.40.10">
    <property type="entry name" value="Tetratricopeptide repeat domain"/>
    <property type="match status" value="3"/>
</dbReference>
<dbReference type="InterPro" id="IPR027417">
    <property type="entry name" value="P-loop_NTPase"/>
</dbReference>
<dbReference type="InterPro" id="IPR019734">
    <property type="entry name" value="TPR_rpt"/>
</dbReference>
<name>B6QMV9_TALMQ</name>